<dbReference type="Pfam" id="PF13338">
    <property type="entry name" value="AbiEi_4"/>
    <property type="match status" value="1"/>
</dbReference>
<accession>A0AAU7THF5</accession>
<feature type="domain" description="AbiEi antitoxin N-terminal" evidence="1">
    <location>
        <begin position="25"/>
        <end position="49"/>
    </location>
</feature>
<dbReference type="AlphaFoldDB" id="A0AAU7THF5"/>
<name>A0AAU7THF5_9ACTN</name>
<dbReference type="Gene3D" id="3.40.960.10">
    <property type="entry name" value="VSR Endonuclease"/>
    <property type="match status" value="1"/>
</dbReference>
<gene>
    <name evidence="2" type="ORF">ABN611_06735</name>
</gene>
<evidence type="ECO:0000313" key="2">
    <source>
        <dbReference type="EMBL" id="XBV26114.1"/>
    </source>
</evidence>
<dbReference type="InterPro" id="IPR025159">
    <property type="entry name" value="AbiEi_N"/>
</dbReference>
<dbReference type="RefSeq" id="WP_350278917.1">
    <property type="nucleotide sequence ID" value="NZ_CP158165.1"/>
</dbReference>
<organism evidence="2">
    <name type="scientific">Kribbella sp. HUAS MG21</name>
    <dbReference type="NCBI Taxonomy" id="3160966"/>
    <lineage>
        <taxon>Bacteria</taxon>
        <taxon>Bacillati</taxon>
        <taxon>Actinomycetota</taxon>
        <taxon>Actinomycetes</taxon>
        <taxon>Propionibacteriales</taxon>
        <taxon>Kribbellaceae</taxon>
        <taxon>Kribbella</taxon>
    </lineage>
</organism>
<dbReference type="SUPFAM" id="SSF52980">
    <property type="entry name" value="Restriction endonuclease-like"/>
    <property type="match status" value="1"/>
</dbReference>
<dbReference type="EMBL" id="CP158165">
    <property type="protein sequence ID" value="XBV26114.1"/>
    <property type="molecule type" value="Genomic_DNA"/>
</dbReference>
<evidence type="ECO:0000259" key="1">
    <source>
        <dbReference type="Pfam" id="PF13338"/>
    </source>
</evidence>
<proteinExistence type="predicted"/>
<dbReference type="InterPro" id="IPR011335">
    <property type="entry name" value="Restrct_endonuc-II-like"/>
</dbReference>
<sequence>MTSVVEVLARLGGWAGAAELVQLTSRRALAAAVRRGDVERLTRGVYALPGIGTDLATAIAYDGVVSHLSAAVAWRLPLLLTPQKPHITLPTNRNARSGPPAVLHWADLPAADHRSRRTSLHRTVLDCARILPFGEALAVADAALATGRISSDELVASAEALSGFGRPNVRRVAGAATGLAESFLESILRGLLIDAGVPGFEPQVLVELGSRRIRVDLGHRAARIALEAEGYEFHGSPTKFTADCRRYDELVVAGWLVLRFTYQQVIGDPQWVVASVVRAAAQRVNVQNNG</sequence>
<protein>
    <submittedName>
        <fullName evidence="2">Type IV toxin-antitoxin system AbiEi family antitoxin domain-containing protein</fullName>
    </submittedName>
</protein>
<reference evidence="2" key="1">
    <citation type="submission" date="2024-06" db="EMBL/GenBank/DDBJ databases">
        <title>Kribbella sp. strain HUAS MG21 genome sequences.</title>
        <authorList>
            <person name="Mo P."/>
        </authorList>
    </citation>
    <scope>NUCLEOTIDE SEQUENCE</scope>
    <source>
        <strain evidence="2">HUAS MG21</strain>
    </source>
</reference>